<feature type="region of interest" description="Disordered" evidence="1">
    <location>
        <begin position="147"/>
        <end position="196"/>
    </location>
</feature>
<feature type="domain" description="Peroxisomal membrane protein PEX14-like KPWE" evidence="2">
    <location>
        <begin position="223"/>
        <end position="269"/>
    </location>
</feature>
<dbReference type="AlphaFoldDB" id="A0A427Y2H9"/>
<feature type="region of interest" description="Disordered" evidence="1">
    <location>
        <begin position="365"/>
        <end position="419"/>
    </location>
</feature>
<gene>
    <name evidence="4" type="ORF">EHS25_005040</name>
</gene>
<comment type="caution">
    <text evidence="4">The sequence shown here is derived from an EMBL/GenBank/DDBJ whole genome shotgun (WGS) entry which is preliminary data.</text>
</comment>
<evidence type="ECO:0000259" key="2">
    <source>
        <dbReference type="Pfam" id="PF17733"/>
    </source>
</evidence>
<feature type="compositionally biased region" description="Low complexity" evidence="1">
    <location>
        <begin position="159"/>
        <end position="187"/>
    </location>
</feature>
<accession>A0A427Y2H9</accession>
<evidence type="ECO:0000313" key="4">
    <source>
        <dbReference type="EMBL" id="RSH85233.1"/>
    </source>
</evidence>
<name>A0A427Y2H9_9TREE</name>
<feature type="compositionally biased region" description="Low complexity" evidence="1">
    <location>
        <begin position="8"/>
        <end position="58"/>
    </location>
</feature>
<keyword evidence="5" id="KW-1185">Reference proteome</keyword>
<feature type="compositionally biased region" description="Acidic residues" evidence="1">
    <location>
        <begin position="410"/>
        <end position="419"/>
    </location>
</feature>
<protein>
    <submittedName>
        <fullName evidence="4">Uncharacterized protein</fullName>
    </submittedName>
</protein>
<dbReference type="STRING" id="1890683.A0A427Y2H9"/>
<feature type="domain" description="PEX14-like helix-turn-helix" evidence="3">
    <location>
        <begin position="78"/>
        <end position="143"/>
    </location>
</feature>
<dbReference type="PANTHER" id="PTHR36855:SF1">
    <property type="entry name" value="PEROXISOME MEMBRANE ANCHOR PROTEIN PEX14P N-TERMINAL DOMAIN-CONTAINING PROTEIN"/>
    <property type="match status" value="1"/>
</dbReference>
<evidence type="ECO:0000259" key="3">
    <source>
        <dbReference type="Pfam" id="PF25871"/>
    </source>
</evidence>
<feature type="compositionally biased region" description="Low complexity" evidence="1">
    <location>
        <begin position="395"/>
        <end position="406"/>
    </location>
</feature>
<evidence type="ECO:0000256" key="1">
    <source>
        <dbReference type="SAM" id="MobiDB-lite"/>
    </source>
</evidence>
<organism evidence="4 5">
    <name type="scientific">Saitozyma podzolica</name>
    <dbReference type="NCBI Taxonomy" id="1890683"/>
    <lineage>
        <taxon>Eukaryota</taxon>
        <taxon>Fungi</taxon>
        <taxon>Dikarya</taxon>
        <taxon>Basidiomycota</taxon>
        <taxon>Agaricomycotina</taxon>
        <taxon>Tremellomycetes</taxon>
        <taxon>Tremellales</taxon>
        <taxon>Trimorphomycetaceae</taxon>
        <taxon>Saitozyma</taxon>
    </lineage>
</organism>
<reference evidence="4 5" key="1">
    <citation type="submission" date="2018-11" db="EMBL/GenBank/DDBJ databases">
        <title>Genome sequence of Saitozyma podzolica DSM 27192.</title>
        <authorList>
            <person name="Aliyu H."/>
            <person name="Gorte O."/>
            <person name="Ochsenreither K."/>
        </authorList>
    </citation>
    <scope>NUCLEOTIDE SEQUENCE [LARGE SCALE GENOMIC DNA]</scope>
    <source>
        <strain evidence="4 5">DSM 27192</strain>
    </source>
</reference>
<dbReference type="Pfam" id="PF25871">
    <property type="entry name" value="HTH_76"/>
    <property type="match status" value="1"/>
</dbReference>
<dbReference type="EMBL" id="RSCD01000021">
    <property type="protein sequence ID" value="RSH85233.1"/>
    <property type="molecule type" value="Genomic_DNA"/>
</dbReference>
<dbReference type="PANTHER" id="PTHR36855">
    <property type="entry name" value="CHROMOSOME 10, WHOLE GENOME SHOTGUN SEQUENCE"/>
    <property type="match status" value="1"/>
</dbReference>
<dbReference type="OrthoDB" id="9936937at2759"/>
<dbReference type="InterPro" id="IPR040554">
    <property type="entry name" value="KPWE_PEX14_dom"/>
</dbReference>
<feature type="compositionally biased region" description="Polar residues" evidence="1">
    <location>
        <begin position="365"/>
        <end position="375"/>
    </location>
</feature>
<proteinExistence type="predicted"/>
<sequence>MQRPPPGTSATNTNINTNSSTSAGTGTSTSASASTGSTSNTAGPSGSDTPVSSSGSSVTASNLISAPKLAGAGGCPLEAVFDEFETYPFSDDRDFKAGLPTVISAIRGNKRSAAQIDEMIARAQWFYFCRIKNLSIPFDTYAEAQIRRGATSPPRRSESLPASSSSASSPLNNTPLSNAPAPALASGPGLGSRKADPISQLNSLAEAMRMMSASTTGEGDDGMSFAMLCELISEGRAGEVSGIKTIPDQINDIAPSMSNLQPRLKPWERSTPLFGPLQSTISPTLPTGTSPMPSPALPMTNFPNNINSIGNTNASVNVNVGASASADHSSTNSPLPLPLFDSYLSFPALPQGIAPFSNHSTLLPDTMPQWTNSPGFSPLPTPGELGFGSDDPLNAFATAPFSAAPSLDQASDETWQDQR</sequence>
<dbReference type="Pfam" id="PF17733">
    <property type="entry name" value="KPWE_dom"/>
    <property type="match status" value="1"/>
</dbReference>
<dbReference type="Proteomes" id="UP000279259">
    <property type="component" value="Unassembled WGS sequence"/>
</dbReference>
<feature type="region of interest" description="Disordered" evidence="1">
    <location>
        <begin position="1"/>
        <end position="58"/>
    </location>
</feature>
<dbReference type="InterPro" id="IPR058841">
    <property type="entry name" value="HTH_76"/>
</dbReference>
<evidence type="ECO:0000313" key="5">
    <source>
        <dbReference type="Proteomes" id="UP000279259"/>
    </source>
</evidence>